<dbReference type="Gene3D" id="2.60.40.10">
    <property type="entry name" value="Immunoglobulins"/>
    <property type="match status" value="2"/>
</dbReference>
<dbReference type="PANTHER" id="PTHR24100">
    <property type="entry name" value="BUTYROPHILIN"/>
    <property type="match status" value="1"/>
</dbReference>
<sequence length="534" mass="59702">MGVSIPGPVVSRAWSRDPGGPIQPTVWGGFGFFGYCLVLRLFLIKLHLENPPQSDVLSRFRVLGPDHPIVAVMGEDVVLPCHLSPRLNAENMEVRWFRTQFSVYVHLYHSGQDHYSSQMPEYQERTEFLKEGISAGNASLRILRTRLSDEGQYQCLIKDGDFYEEATLELNVAVSGSSPVLSVEDYQDGGIRVGCRASGWYPKPEMLWRDFQGRQLPSFTESSSQDQNSFFEVEKSIVIQRNAKQNVSCSVRNTRLPQEKDLTVSISDPIFPKDSPWMAALFVTLAACLPSLVVVFLFVLRLRGEVRIEQEGIWTPKGVGGGLQLSSPPLPAAYITLDEDTAHPQLILSAGGKSVRRGHTWQAVPDNPERYDTFSCVLGRETFVSGRHFWEVDVATEEGGIWAMGVAKESTKRKGWINPGPRVGILALYHWGGKYWAVTSPDHTALALTQTPRRIRVYLDFQGQEVAFFNADNQDLLFTFPLAPLSGERIRPWFRVQQMAQLHLKAPPSPPRVPSAEEPLLPSSSPLQTLPDSA</sequence>
<reference evidence="14" key="2">
    <citation type="submission" date="2025-09" db="UniProtKB">
        <authorList>
            <consortium name="Ensembl"/>
        </authorList>
    </citation>
    <scope>IDENTIFICATION</scope>
</reference>
<dbReference type="InterPro" id="IPR007110">
    <property type="entry name" value="Ig-like_dom"/>
</dbReference>
<dbReference type="SMART" id="SM00589">
    <property type="entry name" value="PRY"/>
    <property type="match status" value="1"/>
</dbReference>
<dbReference type="FunFam" id="2.60.40.10:FF:000208">
    <property type="entry name" value="Butyrophilin subfamily 1 member A1"/>
    <property type="match status" value="1"/>
</dbReference>
<evidence type="ECO:0000256" key="10">
    <source>
        <dbReference type="SAM" id="MobiDB-lite"/>
    </source>
</evidence>
<dbReference type="CDD" id="cd05713">
    <property type="entry name" value="IgV_MOG_like"/>
    <property type="match status" value="1"/>
</dbReference>
<dbReference type="GO" id="GO:0009897">
    <property type="term" value="C:external side of plasma membrane"/>
    <property type="evidence" value="ECO:0007669"/>
    <property type="project" value="TreeGrafter"/>
</dbReference>
<keyword evidence="3 11" id="KW-0812">Transmembrane</keyword>
<dbReference type="CDD" id="cd12888">
    <property type="entry name" value="SPRY_PRY_TRIM7_like"/>
    <property type="match status" value="1"/>
</dbReference>
<dbReference type="SUPFAM" id="SSF48726">
    <property type="entry name" value="Immunoglobulin"/>
    <property type="match status" value="2"/>
</dbReference>
<dbReference type="SMART" id="SM00406">
    <property type="entry name" value="IGv"/>
    <property type="match status" value="1"/>
</dbReference>
<dbReference type="PRINTS" id="PR01407">
    <property type="entry name" value="BUTYPHLNCDUF"/>
</dbReference>
<dbReference type="PANTHER" id="PTHR24100:SF149">
    <property type="entry name" value="BG-LIKE ANTIGEN 1-RELATED"/>
    <property type="match status" value="1"/>
</dbReference>
<dbReference type="InterPro" id="IPR013320">
    <property type="entry name" value="ConA-like_dom_sf"/>
</dbReference>
<proteinExistence type="inferred from homology"/>
<evidence type="ECO:0000256" key="3">
    <source>
        <dbReference type="ARBA" id="ARBA00022692"/>
    </source>
</evidence>
<dbReference type="Gene3D" id="2.60.120.920">
    <property type="match status" value="1"/>
</dbReference>
<reference evidence="14" key="1">
    <citation type="submission" date="2025-08" db="UniProtKB">
        <authorList>
            <consortium name="Ensembl"/>
        </authorList>
    </citation>
    <scope>IDENTIFICATION</scope>
</reference>
<keyword evidence="4" id="KW-0732">Signal</keyword>
<dbReference type="FunFam" id="2.60.120.920:FF:000004">
    <property type="entry name" value="Butyrophilin subfamily 1 member A1"/>
    <property type="match status" value="1"/>
</dbReference>
<comment type="subcellular location">
    <subcellularLocation>
        <location evidence="1">Membrane</location>
        <topology evidence="1">Single-pass type I membrane protein</topology>
    </subcellularLocation>
</comment>
<dbReference type="GeneTree" id="ENSGT01120000271914"/>
<evidence type="ECO:0000256" key="7">
    <source>
        <dbReference type="ARBA" id="ARBA00023157"/>
    </source>
</evidence>
<dbReference type="InterPro" id="IPR036179">
    <property type="entry name" value="Ig-like_dom_sf"/>
</dbReference>
<feature type="transmembrane region" description="Helical" evidence="11">
    <location>
        <begin position="277"/>
        <end position="300"/>
    </location>
</feature>
<dbReference type="InterPro" id="IPR001870">
    <property type="entry name" value="B30.2/SPRY"/>
</dbReference>
<dbReference type="InterPro" id="IPR003877">
    <property type="entry name" value="SPRY_dom"/>
</dbReference>
<feature type="domain" description="B30.2/SPRY" evidence="12">
    <location>
        <begin position="315"/>
        <end position="511"/>
    </location>
</feature>
<protein>
    <recommendedName>
        <fullName evidence="16">Butyrophilin subfamily 1 member A1</fullName>
    </recommendedName>
</protein>
<evidence type="ECO:0008006" key="16">
    <source>
        <dbReference type="Google" id="ProtNLM"/>
    </source>
</evidence>
<keyword evidence="6 11" id="KW-0472">Membrane</keyword>
<dbReference type="InterPro" id="IPR043136">
    <property type="entry name" value="B30.2/SPRY_sf"/>
</dbReference>
<organism evidence="14 15">
    <name type="scientific">Aquila chrysaetos chrysaetos</name>
    <dbReference type="NCBI Taxonomy" id="223781"/>
    <lineage>
        <taxon>Eukaryota</taxon>
        <taxon>Metazoa</taxon>
        <taxon>Chordata</taxon>
        <taxon>Craniata</taxon>
        <taxon>Vertebrata</taxon>
        <taxon>Euteleostomi</taxon>
        <taxon>Archelosauria</taxon>
        <taxon>Archosauria</taxon>
        <taxon>Dinosauria</taxon>
        <taxon>Saurischia</taxon>
        <taxon>Theropoda</taxon>
        <taxon>Coelurosauria</taxon>
        <taxon>Aves</taxon>
        <taxon>Neognathae</taxon>
        <taxon>Neoaves</taxon>
        <taxon>Telluraves</taxon>
        <taxon>Accipitrimorphae</taxon>
        <taxon>Accipitriformes</taxon>
        <taxon>Accipitridae</taxon>
        <taxon>Accipitrinae</taxon>
        <taxon>Aquila</taxon>
    </lineage>
</organism>
<dbReference type="InterPro" id="IPR013106">
    <property type="entry name" value="Ig_V-set"/>
</dbReference>
<evidence type="ECO:0000259" key="12">
    <source>
        <dbReference type="PROSITE" id="PS50188"/>
    </source>
</evidence>
<evidence type="ECO:0000259" key="13">
    <source>
        <dbReference type="PROSITE" id="PS50835"/>
    </source>
</evidence>
<dbReference type="Pfam" id="PF07686">
    <property type="entry name" value="V-set"/>
    <property type="match status" value="1"/>
</dbReference>
<dbReference type="InterPro" id="IPR053896">
    <property type="entry name" value="BTN3A2-like_Ig-C"/>
</dbReference>
<dbReference type="FunFam" id="2.60.40.10:FF:000088">
    <property type="entry name" value="Butyrophilin subfamily 1 member A1"/>
    <property type="match status" value="1"/>
</dbReference>
<dbReference type="PROSITE" id="PS50835">
    <property type="entry name" value="IG_LIKE"/>
    <property type="match status" value="2"/>
</dbReference>
<dbReference type="InterPro" id="IPR006574">
    <property type="entry name" value="PRY"/>
</dbReference>
<dbReference type="Pfam" id="PF13765">
    <property type="entry name" value="PRY"/>
    <property type="match status" value="1"/>
</dbReference>
<dbReference type="GO" id="GO:0005102">
    <property type="term" value="F:signaling receptor binding"/>
    <property type="evidence" value="ECO:0007669"/>
    <property type="project" value="TreeGrafter"/>
</dbReference>
<dbReference type="Pfam" id="PF22705">
    <property type="entry name" value="C2-set_3"/>
    <property type="match status" value="1"/>
</dbReference>
<dbReference type="SMART" id="SM00449">
    <property type="entry name" value="SPRY"/>
    <property type="match status" value="1"/>
</dbReference>
<feature type="domain" description="Ig-like" evidence="13">
    <location>
        <begin position="52"/>
        <end position="175"/>
    </location>
</feature>
<comment type="similarity">
    <text evidence="2">Belongs to the immunoglobulin superfamily. BTN/MOG family.</text>
</comment>
<evidence type="ECO:0000256" key="4">
    <source>
        <dbReference type="ARBA" id="ARBA00022729"/>
    </source>
</evidence>
<keyword evidence="5 11" id="KW-1133">Transmembrane helix</keyword>
<evidence type="ECO:0000313" key="14">
    <source>
        <dbReference type="Ensembl" id="ENSACCP00020016579.1"/>
    </source>
</evidence>
<evidence type="ECO:0000256" key="1">
    <source>
        <dbReference type="ARBA" id="ARBA00004479"/>
    </source>
</evidence>
<dbReference type="GO" id="GO:0001817">
    <property type="term" value="P:regulation of cytokine production"/>
    <property type="evidence" value="ECO:0007669"/>
    <property type="project" value="TreeGrafter"/>
</dbReference>
<evidence type="ECO:0000256" key="5">
    <source>
        <dbReference type="ARBA" id="ARBA00022989"/>
    </source>
</evidence>
<keyword evidence="9" id="KW-0393">Immunoglobulin domain</keyword>
<dbReference type="SMART" id="SM00409">
    <property type="entry name" value="IG"/>
    <property type="match status" value="1"/>
</dbReference>
<dbReference type="GO" id="GO:0050852">
    <property type="term" value="P:T cell receptor signaling pathway"/>
    <property type="evidence" value="ECO:0007669"/>
    <property type="project" value="TreeGrafter"/>
</dbReference>
<dbReference type="PROSITE" id="PS50188">
    <property type="entry name" value="B302_SPRY"/>
    <property type="match status" value="1"/>
</dbReference>
<keyword evidence="8" id="KW-0325">Glycoprotein</keyword>
<dbReference type="Proteomes" id="UP000472275">
    <property type="component" value="Unassembled WGS sequence"/>
</dbReference>
<evidence type="ECO:0000313" key="15">
    <source>
        <dbReference type="Proteomes" id="UP000472275"/>
    </source>
</evidence>
<dbReference type="InterPro" id="IPR003599">
    <property type="entry name" value="Ig_sub"/>
</dbReference>
<dbReference type="Pfam" id="PF00622">
    <property type="entry name" value="SPRY"/>
    <property type="match status" value="1"/>
</dbReference>
<evidence type="ECO:0000256" key="6">
    <source>
        <dbReference type="ARBA" id="ARBA00023136"/>
    </source>
</evidence>
<feature type="region of interest" description="Disordered" evidence="10">
    <location>
        <begin position="505"/>
        <end position="534"/>
    </location>
</feature>
<dbReference type="AlphaFoldDB" id="A0A663EX55"/>
<evidence type="ECO:0000256" key="9">
    <source>
        <dbReference type="ARBA" id="ARBA00023319"/>
    </source>
</evidence>
<dbReference type="InterPro" id="IPR050504">
    <property type="entry name" value="IgSF_BTN/MOG"/>
</dbReference>
<name>A0A663EX55_AQUCH</name>
<dbReference type="SUPFAM" id="SSF49899">
    <property type="entry name" value="Concanavalin A-like lectins/glucanases"/>
    <property type="match status" value="1"/>
</dbReference>
<keyword evidence="7" id="KW-1015">Disulfide bond</keyword>
<accession>A0A663EX55</accession>
<evidence type="ECO:0000256" key="2">
    <source>
        <dbReference type="ARBA" id="ARBA00007591"/>
    </source>
</evidence>
<dbReference type="InterPro" id="IPR013783">
    <property type="entry name" value="Ig-like_fold"/>
</dbReference>
<dbReference type="Ensembl" id="ENSACCT00020017298.1">
    <property type="protein sequence ID" value="ENSACCP00020016579.1"/>
    <property type="gene ID" value="ENSACCG00020011339.1"/>
</dbReference>
<dbReference type="InParanoid" id="A0A663EX55"/>
<evidence type="ECO:0000256" key="8">
    <source>
        <dbReference type="ARBA" id="ARBA00023180"/>
    </source>
</evidence>
<feature type="compositionally biased region" description="Low complexity" evidence="10">
    <location>
        <begin position="519"/>
        <end position="534"/>
    </location>
</feature>
<evidence type="ECO:0000256" key="11">
    <source>
        <dbReference type="SAM" id="Phobius"/>
    </source>
</evidence>
<keyword evidence="15" id="KW-1185">Reference proteome</keyword>
<dbReference type="InterPro" id="IPR003879">
    <property type="entry name" value="Butyrophylin_SPRY"/>
</dbReference>
<feature type="domain" description="Ig-like" evidence="13">
    <location>
        <begin position="179"/>
        <end position="265"/>
    </location>
</feature>